<name>A0A0A9WU92_LYGHE</name>
<protein>
    <submittedName>
        <fullName evidence="1">RCC1 and BTB domain-containing protein 1</fullName>
    </submittedName>
</protein>
<dbReference type="EMBL" id="GBHO01033556">
    <property type="protein sequence ID" value="JAG10048.1"/>
    <property type="molecule type" value="Transcribed_RNA"/>
</dbReference>
<reference evidence="1" key="2">
    <citation type="submission" date="2014-07" db="EMBL/GenBank/DDBJ databases">
        <authorList>
            <person name="Hull J."/>
        </authorList>
    </citation>
    <scope>NUCLEOTIDE SEQUENCE</scope>
</reference>
<evidence type="ECO:0000313" key="1">
    <source>
        <dbReference type="EMBL" id="JAG10048.1"/>
    </source>
</evidence>
<reference evidence="1" key="1">
    <citation type="journal article" date="2014" name="PLoS ONE">
        <title>Transcriptome-Based Identification of ABC Transporters in the Western Tarnished Plant Bug Lygus hesperus.</title>
        <authorList>
            <person name="Hull J.J."/>
            <person name="Chaney K."/>
            <person name="Geib S.M."/>
            <person name="Fabrick J.A."/>
            <person name="Brent C.S."/>
            <person name="Walsh D."/>
            <person name="Lavine L.C."/>
        </authorList>
    </citation>
    <scope>NUCLEOTIDE SEQUENCE</scope>
</reference>
<accession>A0A0A9WU92</accession>
<dbReference type="AlphaFoldDB" id="A0A0A9WU92"/>
<proteinExistence type="predicted"/>
<feature type="non-terminal residue" evidence="1">
    <location>
        <position position="1"/>
    </location>
</feature>
<organism evidence="1">
    <name type="scientific">Lygus hesperus</name>
    <name type="common">Western plant bug</name>
    <dbReference type="NCBI Taxonomy" id="30085"/>
    <lineage>
        <taxon>Eukaryota</taxon>
        <taxon>Metazoa</taxon>
        <taxon>Ecdysozoa</taxon>
        <taxon>Arthropoda</taxon>
        <taxon>Hexapoda</taxon>
        <taxon>Insecta</taxon>
        <taxon>Pterygota</taxon>
        <taxon>Neoptera</taxon>
        <taxon>Paraneoptera</taxon>
        <taxon>Hemiptera</taxon>
        <taxon>Heteroptera</taxon>
        <taxon>Panheteroptera</taxon>
        <taxon>Cimicomorpha</taxon>
        <taxon>Miridae</taxon>
        <taxon>Mirini</taxon>
        <taxon>Lygus</taxon>
    </lineage>
</organism>
<sequence length="121" mass="13229">GRLSVAFIPQLLHRPKMINDGLPIVDVREIKILEHLNDQQASKINSVHVYGLFTGSALYTTSEDEVYLAGRDSLVEYSGSATSLKKSRLIPELSGKSVEKVVVGIHFGAALPAGHELYLWG</sequence>
<feature type="non-terminal residue" evidence="1">
    <location>
        <position position="121"/>
    </location>
</feature>
<gene>
    <name evidence="1" type="primary">Rcbtb1_0</name>
    <name evidence="1" type="ORF">CM83_4121</name>
</gene>